<evidence type="ECO:0000313" key="6">
    <source>
        <dbReference type="Proteomes" id="UP001500218"/>
    </source>
</evidence>
<evidence type="ECO:0000256" key="1">
    <source>
        <dbReference type="ARBA" id="ARBA00022722"/>
    </source>
</evidence>
<dbReference type="Gene3D" id="3.10.450.30">
    <property type="entry name" value="Microbial ribonucleases"/>
    <property type="match status" value="1"/>
</dbReference>
<keyword evidence="4" id="KW-1133">Transmembrane helix</keyword>
<sequence length="162" mass="17712">MPDRTVLVRITRGPGEAELGGRVAGRRAWIGVAAAAVVVLGLLMLRGGGGGDNNAGPSVTMPTASGTPRSSLPPMEYYELPAEAQDTLGLIERGGPYPDREDGSEFRNYEHRLPNQEEGYYREFTVETPDEPGRGARRLVVGRAGDVYYTEDHYLTFRQVML</sequence>
<protein>
    <submittedName>
        <fullName evidence="5">Uncharacterized protein</fullName>
    </submittedName>
</protein>
<dbReference type="SUPFAM" id="SSF53933">
    <property type="entry name" value="Microbial ribonucleases"/>
    <property type="match status" value="1"/>
</dbReference>
<feature type="transmembrane region" description="Helical" evidence="4">
    <location>
        <begin position="28"/>
        <end position="45"/>
    </location>
</feature>
<gene>
    <name evidence="5" type="ORF">GCM10009682_03890</name>
</gene>
<name>A0ABP4XMT5_9ACTN</name>
<dbReference type="Pfam" id="PF00545">
    <property type="entry name" value="Ribonuclease"/>
    <property type="match status" value="1"/>
</dbReference>
<comment type="caution">
    <text evidence="5">The sequence shown here is derived from an EMBL/GenBank/DDBJ whole genome shotgun (WGS) entry which is preliminary data.</text>
</comment>
<feature type="region of interest" description="Disordered" evidence="3">
    <location>
        <begin position="51"/>
        <end position="72"/>
    </location>
</feature>
<keyword evidence="2" id="KW-0378">Hydrolase</keyword>
<proteinExistence type="predicted"/>
<keyword evidence="1" id="KW-0540">Nuclease</keyword>
<feature type="compositionally biased region" description="Polar residues" evidence="3">
    <location>
        <begin position="55"/>
        <end position="70"/>
    </location>
</feature>
<evidence type="ECO:0000313" key="5">
    <source>
        <dbReference type="EMBL" id="GAA1785056.1"/>
    </source>
</evidence>
<organism evidence="5 6">
    <name type="scientific">Luedemannella flava</name>
    <dbReference type="NCBI Taxonomy" id="349316"/>
    <lineage>
        <taxon>Bacteria</taxon>
        <taxon>Bacillati</taxon>
        <taxon>Actinomycetota</taxon>
        <taxon>Actinomycetes</taxon>
        <taxon>Micromonosporales</taxon>
        <taxon>Micromonosporaceae</taxon>
        <taxon>Luedemannella</taxon>
    </lineage>
</organism>
<dbReference type="InterPro" id="IPR000026">
    <property type="entry name" value="N1-like"/>
</dbReference>
<evidence type="ECO:0000256" key="4">
    <source>
        <dbReference type="SAM" id="Phobius"/>
    </source>
</evidence>
<dbReference type="EMBL" id="BAAALT010000007">
    <property type="protein sequence ID" value="GAA1785056.1"/>
    <property type="molecule type" value="Genomic_DNA"/>
</dbReference>
<accession>A0ABP4XMT5</accession>
<keyword evidence="6" id="KW-1185">Reference proteome</keyword>
<evidence type="ECO:0000256" key="2">
    <source>
        <dbReference type="ARBA" id="ARBA00022801"/>
    </source>
</evidence>
<keyword evidence="4" id="KW-0472">Membrane</keyword>
<dbReference type="Proteomes" id="UP001500218">
    <property type="component" value="Unassembled WGS sequence"/>
</dbReference>
<keyword evidence="4" id="KW-0812">Transmembrane</keyword>
<dbReference type="InterPro" id="IPR016191">
    <property type="entry name" value="Ribonuclease/ribotoxin"/>
</dbReference>
<evidence type="ECO:0000256" key="3">
    <source>
        <dbReference type="SAM" id="MobiDB-lite"/>
    </source>
</evidence>
<reference evidence="6" key="1">
    <citation type="journal article" date="2019" name="Int. J. Syst. Evol. Microbiol.">
        <title>The Global Catalogue of Microorganisms (GCM) 10K type strain sequencing project: providing services to taxonomists for standard genome sequencing and annotation.</title>
        <authorList>
            <consortium name="The Broad Institute Genomics Platform"/>
            <consortium name="The Broad Institute Genome Sequencing Center for Infectious Disease"/>
            <person name="Wu L."/>
            <person name="Ma J."/>
        </authorList>
    </citation>
    <scope>NUCLEOTIDE SEQUENCE [LARGE SCALE GENOMIC DNA]</scope>
    <source>
        <strain evidence="6">JCM 13250</strain>
    </source>
</reference>